<dbReference type="STRING" id="658196.A0A397T668"/>
<evidence type="ECO:0000256" key="5">
    <source>
        <dbReference type="PROSITE-ProRule" id="PRU00708"/>
    </source>
</evidence>
<feature type="compositionally biased region" description="Polar residues" evidence="6">
    <location>
        <begin position="45"/>
        <end position="80"/>
    </location>
</feature>
<name>A0A397T668_9GLOM</name>
<dbReference type="InterPro" id="IPR033443">
    <property type="entry name" value="PROP1-like_PPR_dom"/>
</dbReference>
<feature type="domain" description="Pentatricopeptide repeat-containing protein-mitochondrial" evidence="8">
    <location>
        <begin position="988"/>
        <end position="1105"/>
    </location>
</feature>
<dbReference type="Pfam" id="PF23276">
    <property type="entry name" value="TPR_24"/>
    <property type="match status" value="1"/>
</dbReference>
<evidence type="ECO:0000256" key="4">
    <source>
        <dbReference type="ARBA" id="ARBA00044511"/>
    </source>
</evidence>
<feature type="repeat" description="PPR" evidence="5">
    <location>
        <begin position="293"/>
        <end position="327"/>
    </location>
</feature>
<evidence type="ECO:0000313" key="9">
    <source>
        <dbReference type="EMBL" id="RIA91835.1"/>
    </source>
</evidence>
<accession>A0A397T668</accession>
<dbReference type="InterPro" id="IPR011990">
    <property type="entry name" value="TPR-like_helical_dom_sf"/>
</dbReference>
<gene>
    <name evidence="9" type="ORF">C1645_766437</name>
</gene>
<dbReference type="InterPro" id="IPR002885">
    <property type="entry name" value="PPR_rpt"/>
</dbReference>
<keyword evidence="2" id="KW-0677">Repeat</keyword>
<dbReference type="EMBL" id="QKYT01000141">
    <property type="protein sequence ID" value="RIA91835.1"/>
    <property type="molecule type" value="Genomic_DNA"/>
</dbReference>
<evidence type="ECO:0000259" key="7">
    <source>
        <dbReference type="Pfam" id="PF17177"/>
    </source>
</evidence>
<evidence type="ECO:0000256" key="3">
    <source>
        <dbReference type="ARBA" id="ARBA00044493"/>
    </source>
</evidence>
<protein>
    <submittedName>
        <fullName evidence="9">Uncharacterized protein</fullName>
    </submittedName>
</protein>
<feature type="repeat" description="PPR" evidence="5">
    <location>
        <begin position="440"/>
        <end position="474"/>
    </location>
</feature>
<dbReference type="PANTHER" id="PTHR47447:SF23">
    <property type="entry name" value="PENTACOTRIPEPTIDE-REPEAT REGION OF PRORP DOMAIN-CONTAINING PROTEIN"/>
    <property type="match status" value="1"/>
</dbReference>
<sequence>MQHIKTNTAFVALARQNARNLLGAKTSTVFGHHHGGLSNRGKFHGTSSNIPGQQNSQYNHTSNPNSSLIGDNHNMRQNGIINPLRTDRGSASSNFIRHNNVSTSYRGNKRFNSTVTVASTSSATSNFNVTGIRGENESKLWQNNDLLNINEFNNSMKELNRKGSLADTERQFRIIKRSGVIPNTFTYNLLLDTIAKAKISNLNGEKMINYYNDMLENNVIPNLDTYSIIIKGLCKIDTDLTSVMLRQENRIRRENNATDETAVQRFIKQKEKCIDFAFDLFMKTNCLPNVYYDVDICDILLRSLANYGRIDDGLTVFEYMESHDIVSTSTFGYLISMYSHGGDMQSVLECFNEFQHVKQNLRYQREPLTVYNHLISAYMRFNDIPRAVEVLQKIIPEAGLVADEWSYHYFIRDLCEHGKIDIAHEWFTKCKTDESLPDPILFTYEILLLNYSNKGDYEKATNVYQEMKEKGLSPKYSERASYCYLTLKKDPERIFELLDDMVEIGFSTDANLTNKILEHFDQTGQIDKECQALLKIMNASDNFYRNNNNLWRLTNPKSQPDYVERYISLLKDPRLSLKDTINAKYNFWSLKKKIIESVELDKYDVLKKEGRLIPQLKELESVQIHDLFETSISDYHHTNKNSDILKSRIFEIANDILQSGNSIPYNTLSRVSYELKELSDTASLEKWLSIISSKNEKEICPPDSNREPTIKEFNRSAELSNLCKSNHFDADHFMTEFYKMLNEDLLPTPELVSQAIRNLGKAKKLDKSIEVYNHTLNFHQKWKSPIRENTLHYARNSMLVAYAASHDLEGANRMYQEIVDSGRYPDANAIADYMVCEGEKDTDEASTAFKFYNEIKRRNIRATTYFYNVLISKLGKARKYDAVWEIFEEMKQLKIQRNVVTYGALIAACVRVKSEEKALSVFQEMESSERYQPRIGPFNTMMQFYTWDLRNREKALHFFEEIRKHKLSPSEHTYKLLIDAYATIEPYDMQLALNVFDLIKQDGMEPQPTHYASLIYGYGVCQGDVSNALQTFNSMQTVYNVRPDENTYQALFDALISNNRILEAEEYYDVMIMQEDVKSTPYIENLFIKGYGQLGKWDRAEIVFNNMIDLNDTSNNDRVPREPSTYEEMVKAYVINGQIEKAREVASILEHKDFPEIVKNNIANLLH</sequence>
<dbReference type="NCBIfam" id="TIGR00756">
    <property type="entry name" value="PPR"/>
    <property type="match status" value="4"/>
</dbReference>
<feature type="repeat" description="PPR" evidence="5">
    <location>
        <begin position="863"/>
        <end position="897"/>
    </location>
</feature>
<evidence type="ECO:0000313" key="10">
    <source>
        <dbReference type="Proteomes" id="UP000265703"/>
    </source>
</evidence>
<dbReference type="AlphaFoldDB" id="A0A397T668"/>
<dbReference type="PANTHER" id="PTHR47447">
    <property type="entry name" value="OS03G0856100 PROTEIN"/>
    <property type="match status" value="1"/>
</dbReference>
<dbReference type="Pfam" id="PF17177">
    <property type="entry name" value="PPR_long"/>
    <property type="match status" value="1"/>
</dbReference>
<dbReference type="SUPFAM" id="SSF81901">
    <property type="entry name" value="HCP-like"/>
    <property type="match status" value="2"/>
</dbReference>
<comment type="caution">
    <text evidence="9">The sequence shown here is derived from an EMBL/GenBank/DDBJ whole genome shotgun (WGS) entry which is preliminary data.</text>
</comment>
<comment type="subunit">
    <text evidence="4">Binds to mitochondrial small subunit 15S rRNA.</text>
</comment>
<dbReference type="Pfam" id="PF01535">
    <property type="entry name" value="PPR"/>
    <property type="match status" value="3"/>
</dbReference>
<organism evidence="9 10">
    <name type="scientific">Glomus cerebriforme</name>
    <dbReference type="NCBI Taxonomy" id="658196"/>
    <lineage>
        <taxon>Eukaryota</taxon>
        <taxon>Fungi</taxon>
        <taxon>Fungi incertae sedis</taxon>
        <taxon>Mucoromycota</taxon>
        <taxon>Glomeromycotina</taxon>
        <taxon>Glomeromycetes</taxon>
        <taxon>Glomerales</taxon>
        <taxon>Glomeraceae</taxon>
        <taxon>Glomus</taxon>
    </lineage>
</organism>
<feature type="region of interest" description="Disordered" evidence="6">
    <location>
        <begin position="39"/>
        <end position="93"/>
    </location>
</feature>
<feature type="repeat" description="PPR" evidence="5">
    <location>
        <begin position="898"/>
        <end position="928"/>
    </location>
</feature>
<evidence type="ECO:0000259" key="8">
    <source>
        <dbReference type="Pfam" id="PF23276"/>
    </source>
</evidence>
<evidence type="ECO:0000256" key="1">
    <source>
        <dbReference type="ARBA" id="ARBA00006192"/>
    </source>
</evidence>
<dbReference type="Pfam" id="PF13041">
    <property type="entry name" value="PPR_2"/>
    <property type="match status" value="1"/>
</dbReference>
<reference evidence="9 10" key="1">
    <citation type="submission" date="2018-06" db="EMBL/GenBank/DDBJ databases">
        <title>Comparative genomics reveals the genomic features of Rhizophagus irregularis, R. cerebriforme, R. diaphanum and Gigaspora rosea, and their symbiotic lifestyle signature.</title>
        <authorList>
            <person name="Morin E."/>
            <person name="San Clemente H."/>
            <person name="Chen E.C.H."/>
            <person name="De La Providencia I."/>
            <person name="Hainaut M."/>
            <person name="Kuo A."/>
            <person name="Kohler A."/>
            <person name="Murat C."/>
            <person name="Tang N."/>
            <person name="Roy S."/>
            <person name="Loubradou J."/>
            <person name="Henrissat B."/>
            <person name="Grigoriev I.V."/>
            <person name="Corradi N."/>
            <person name="Roux C."/>
            <person name="Martin F.M."/>
        </authorList>
    </citation>
    <scope>NUCLEOTIDE SEQUENCE [LARGE SCALE GENOMIC DNA]</scope>
    <source>
        <strain evidence="9 10">DAOM 227022</strain>
    </source>
</reference>
<evidence type="ECO:0000256" key="2">
    <source>
        <dbReference type="ARBA" id="ARBA00022737"/>
    </source>
</evidence>
<dbReference type="Gene3D" id="1.25.40.10">
    <property type="entry name" value="Tetratricopeptide repeat domain"/>
    <property type="match status" value="5"/>
</dbReference>
<dbReference type="InterPro" id="IPR057027">
    <property type="entry name" value="TPR_mt"/>
</dbReference>
<dbReference type="OrthoDB" id="411857at2759"/>
<feature type="repeat" description="PPR" evidence="5">
    <location>
        <begin position="970"/>
        <end position="1006"/>
    </location>
</feature>
<comment type="similarity">
    <text evidence="1">Belongs to the CCM1 family.</text>
</comment>
<dbReference type="PROSITE" id="PS51375">
    <property type="entry name" value="PPR"/>
    <property type="match status" value="5"/>
</dbReference>
<dbReference type="Proteomes" id="UP000265703">
    <property type="component" value="Unassembled WGS sequence"/>
</dbReference>
<evidence type="ECO:0000256" key="6">
    <source>
        <dbReference type="SAM" id="MobiDB-lite"/>
    </source>
</evidence>
<keyword evidence="10" id="KW-1185">Reference proteome</keyword>
<comment type="function">
    <text evidence="3">Regulates mitochondrial small subunit maturation by controlling 15S rRNA 5'-end processing. Localizes to the 5' precursor of the 15S rRNA in a position that is subsequently occupied by mS47 in the mature yeast mtSSU. Uses structure and sequence-specific RNA recognition, binding to a single-stranded region of the precursor and specifically recognizing bases -6 to -1. The exchange of Ccm1 for mS47 is coupled to the irreversible removal of precursor rRNA that is accompanied by conformational changes of the mitoribosomal proteins uS5m and mS26. These conformational changes signal completion of 5'-end rRNA processing through protection of the mature 5'-end of the 15S rRNA and stabilization of mS47. The removal of the 5' precursor together with the dissociation of Ccm1 may be catalyzed by the 5'-3' exoribonuclease Pet127. Involved in the specific removal of group I introns in mitochondrial encoded transcripts.</text>
</comment>
<proteinExistence type="inferred from homology"/>
<feature type="domain" description="PROP1-like PPR" evidence="7">
    <location>
        <begin position="841"/>
        <end position="982"/>
    </location>
</feature>